<feature type="region of interest" description="Disordered" evidence="3">
    <location>
        <begin position="1"/>
        <end position="22"/>
    </location>
</feature>
<evidence type="ECO:0000256" key="3">
    <source>
        <dbReference type="SAM" id="MobiDB-lite"/>
    </source>
</evidence>
<dbReference type="Proteomes" id="UP001153069">
    <property type="component" value="Unassembled WGS sequence"/>
</dbReference>
<dbReference type="GO" id="GO:0051015">
    <property type="term" value="F:actin filament binding"/>
    <property type="evidence" value="ECO:0007669"/>
    <property type="project" value="TreeGrafter"/>
</dbReference>
<dbReference type="OrthoDB" id="48147at2759"/>
<feature type="compositionally biased region" description="Basic and acidic residues" evidence="3">
    <location>
        <begin position="1"/>
        <end position="10"/>
    </location>
</feature>
<dbReference type="PANTHER" id="PTHR24153:SF8">
    <property type="entry name" value="FORKED, ISOFORM F"/>
    <property type="match status" value="1"/>
</dbReference>
<keyword evidence="1" id="KW-0677">Repeat</keyword>
<dbReference type="GO" id="GO:0051017">
    <property type="term" value="P:actin filament bundle assembly"/>
    <property type="evidence" value="ECO:0007669"/>
    <property type="project" value="TreeGrafter"/>
</dbReference>
<feature type="compositionally biased region" description="Basic residues" evidence="3">
    <location>
        <begin position="11"/>
        <end position="21"/>
    </location>
</feature>
<dbReference type="InterPro" id="IPR052420">
    <property type="entry name" value="Espin/Espin-like"/>
</dbReference>
<dbReference type="EMBL" id="CAICTM010000125">
    <property type="protein sequence ID" value="CAB9502062.1"/>
    <property type="molecule type" value="Genomic_DNA"/>
</dbReference>
<evidence type="ECO:0000313" key="4">
    <source>
        <dbReference type="EMBL" id="CAB9502062.1"/>
    </source>
</evidence>
<reference evidence="4" key="1">
    <citation type="submission" date="2020-06" db="EMBL/GenBank/DDBJ databases">
        <authorList>
            <consortium name="Plant Systems Biology data submission"/>
        </authorList>
    </citation>
    <scope>NUCLEOTIDE SEQUENCE</scope>
    <source>
        <strain evidence="4">D6</strain>
    </source>
</reference>
<dbReference type="Gene3D" id="1.25.40.20">
    <property type="entry name" value="Ankyrin repeat-containing domain"/>
    <property type="match status" value="1"/>
</dbReference>
<evidence type="ECO:0000256" key="1">
    <source>
        <dbReference type="ARBA" id="ARBA00022737"/>
    </source>
</evidence>
<dbReference type="InterPro" id="IPR002110">
    <property type="entry name" value="Ankyrin_rpt"/>
</dbReference>
<organism evidence="4 5">
    <name type="scientific">Seminavis robusta</name>
    <dbReference type="NCBI Taxonomy" id="568900"/>
    <lineage>
        <taxon>Eukaryota</taxon>
        <taxon>Sar</taxon>
        <taxon>Stramenopiles</taxon>
        <taxon>Ochrophyta</taxon>
        <taxon>Bacillariophyta</taxon>
        <taxon>Bacillariophyceae</taxon>
        <taxon>Bacillariophycidae</taxon>
        <taxon>Naviculales</taxon>
        <taxon>Naviculaceae</taxon>
        <taxon>Seminavis</taxon>
    </lineage>
</organism>
<protein>
    <submittedName>
        <fullName evidence="4">Ankyrin Repeat</fullName>
    </submittedName>
</protein>
<dbReference type="GO" id="GO:0005737">
    <property type="term" value="C:cytoplasm"/>
    <property type="evidence" value="ECO:0007669"/>
    <property type="project" value="TreeGrafter"/>
</dbReference>
<proteinExistence type="predicted"/>
<comment type="caution">
    <text evidence="4">The sequence shown here is derived from an EMBL/GenBank/DDBJ whole genome shotgun (WGS) entry which is preliminary data.</text>
</comment>
<dbReference type="PANTHER" id="PTHR24153">
    <property type="entry name" value="ESPIN"/>
    <property type="match status" value="1"/>
</dbReference>
<keyword evidence="2" id="KW-0040">ANK repeat</keyword>
<sequence length="458" mass="52520">MKKKSQETKTQKSKSQKRRDRRERLLLHQLVRSGAAATLAKVMHLVQKNPACVKERDATGHLALHYACSRGAPLSVVKFLAEQYPEGLAVANDYKALPVHYACDRAAPLDVVKFVVDAYPKGLEQKGFFGNLPVHCIVACPGASQEAIEYVVDAYPNGLMTENIDGWLPLHQCWMKTVSHRHDIFTQRVVMPLECLMYLAEENPDALFYKMPPALNGGSYNLLENQIWFERRWRFPKGAQILSSLLKLFFPPSDPCKYIERLPRDPLRFIIKKKVIWDYSATAELFMDVYKSIPSVAHQKMEETMEPLMHYALEMRASLQIIDHLTVERPHEVHLADKGGRYPLDFAIRQLQTKCREPQINRIKESKKIFQQILELSGPEALRKGLTTALSRRAPLSVVQTLLQHKPEAFEGDHFVCWDEGEKIMPVHWAACCYKKQDKPDVLFYLLLRDPSALCPQC</sequence>
<dbReference type="Pfam" id="PF12796">
    <property type="entry name" value="Ank_2"/>
    <property type="match status" value="1"/>
</dbReference>
<dbReference type="AlphaFoldDB" id="A0A9N8H6Z5"/>
<keyword evidence="5" id="KW-1185">Reference proteome</keyword>
<dbReference type="SUPFAM" id="SSF48403">
    <property type="entry name" value="Ankyrin repeat"/>
    <property type="match status" value="1"/>
</dbReference>
<gene>
    <name evidence="4" type="ORF">SEMRO_126_G060550.1</name>
</gene>
<dbReference type="InterPro" id="IPR036770">
    <property type="entry name" value="Ankyrin_rpt-contain_sf"/>
</dbReference>
<evidence type="ECO:0000313" key="5">
    <source>
        <dbReference type="Proteomes" id="UP001153069"/>
    </source>
</evidence>
<accession>A0A9N8H6Z5</accession>
<evidence type="ECO:0000256" key="2">
    <source>
        <dbReference type="ARBA" id="ARBA00023043"/>
    </source>
</evidence>
<name>A0A9N8H6Z5_9STRA</name>